<evidence type="ECO:0000256" key="5">
    <source>
        <dbReference type="ARBA" id="ARBA00022781"/>
    </source>
</evidence>
<protein>
    <recommendedName>
        <fullName evidence="13">ATP synthase subunit b</fullName>
    </recommendedName>
    <alternativeName>
        <fullName evidence="13">ATP synthase F(0) sector subunit b</fullName>
    </alternativeName>
    <alternativeName>
        <fullName evidence="13">ATPase subunit I</fullName>
    </alternativeName>
    <alternativeName>
        <fullName evidence="13">F-type ATPase subunit b</fullName>
        <shortName evidence="13">F-ATPase subunit b</shortName>
    </alternativeName>
</protein>
<dbReference type="HAMAP" id="MF_01398">
    <property type="entry name" value="ATP_synth_b_bprime"/>
    <property type="match status" value="1"/>
</dbReference>
<dbReference type="eggNOG" id="COG0711">
    <property type="taxonomic scope" value="Bacteria"/>
</dbReference>
<keyword evidence="3 13" id="KW-0138">CF(0)</keyword>
<comment type="similarity">
    <text evidence="1 13 14">Belongs to the ATPase B chain family.</text>
</comment>
<keyword evidence="7 13" id="KW-0406">Ion transport</keyword>
<evidence type="ECO:0000256" key="2">
    <source>
        <dbReference type="ARBA" id="ARBA00022448"/>
    </source>
</evidence>
<reference evidence="16 17" key="1">
    <citation type="submission" date="2011-10" db="EMBL/GenBank/DDBJ databases">
        <title>Genome sequence of Gluconobacter morbifer G707, isolated from Drosophila gut.</title>
        <authorList>
            <person name="Lee W.-J."/>
            <person name="Kim E.-K."/>
        </authorList>
    </citation>
    <scope>NUCLEOTIDE SEQUENCE [LARGE SCALE GENOMIC DNA]</scope>
    <source>
        <strain evidence="16 17">G707</strain>
    </source>
</reference>
<dbReference type="AlphaFoldDB" id="G6XKI9"/>
<evidence type="ECO:0000256" key="11">
    <source>
        <dbReference type="ARBA" id="ARBA00025614"/>
    </source>
</evidence>
<evidence type="ECO:0000256" key="3">
    <source>
        <dbReference type="ARBA" id="ARBA00022547"/>
    </source>
</evidence>
<evidence type="ECO:0000256" key="1">
    <source>
        <dbReference type="ARBA" id="ARBA00005513"/>
    </source>
</evidence>
<feature type="transmembrane region" description="Helical" evidence="13">
    <location>
        <begin position="6"/>
        <end position="25"/>
    </location>
</feature>
<comment type="subunit">
    <text evidence="13">F-type ATPases have 2 components, F(1) - the catalytic core - and F(0) - the membrane proton channel. F(1) has five subunits: alpha(3), beta(3), gamma(1), delta(1), epsilon(1). F(0) has three main subunits: a(1), b(2) and c(10-14). The alpha and beta chains form an alternating ring which encloses part of the gamma chain. F(1) is attached to F(0) by a central stalk formed by the gamma and epsilon chains, while a peripheral stalk is formed by the delta and b chains.</text>
</comment>
<evidence type="ECO:0000256" key="9">
    <source>
        <dbReference type="ARBA" id="ARBA00023310"/>
    </source>
</evidence>
<sequence>MFHEPRFWTALAFILFFVIFGRKIWPALTGYLDARADDVRRDLDEAARLRREAEQMLEDATREREKTLAETQAMIANSEAEAAALAERARRESEEAAARYEKMARDRIDAAQRAAIREIQECALQIAVSATREVVASQLSEKPEVASSLVEKSIASLPDALRRSAA</sequence>
<proteinExistence type="inferred from homology"/>
<evidence type="ECO:0000256" key="12">
    <source>
        <dbReference type="ARBA" id="ARBA00037847"/>
    </source>
</evidence>
<keyword evidence="17" id="KW-1185">Reference proteome</keyword>
<dbReference type="OrthoDB" id="7283197at2"/>
<dbReference type="PANTHER" id="PTHR33445:SF1">
    <property type="entry name" value="ATP SYNTHASE SUBUNIT B"/>
    <property type="match status" value="1"/>
</dbReference>
<evidence type="ECO:0000256" key="15">
    <source>
        <dbReference type="SAM" id="Coils"/>
    </source>
</evidence>
<keyword evidence="6 13" id="KW-1133">Transmembrane helix</keyword>
<dbReference type="InterPro" id="IPR050059">
    <property type="entry name" value="ATP_synthase_B_chain"/>
</dbReference>
<keyword evidence="9 13" id="KW-0066">ATP synthesis</keyword>
<keyword evidence="13" id="KW-1003">Cell membrane</keyword>
<dbReference type="EMBL" id="AGQV01000006">
    <property type="protein sequence ID" value="EHH67785.1"/>
    <property type="molecule type" value="Genomic_DNA"/>
</dbReference>
<name>G6XKI9_9PROT</name>
<comment type="subcellular location">
    <subcellularLocation>
        <location evidence="13">Cell membrane</location>
        <topology evidence="13">Single-pass membrane protein</topology>
    </subcellularLocation>
    <subcellularLocation>
        <location evidence="12">Endomembrane system</location>
        <topology evidence="12">Single-pass membrane protein</topology>
    </subcellularLocation>
</comment>
<dbReference type="GO" id="GO:0046961">
    <property type="term" value="F:proton-transporting ATPase activity, rotational mechanism"/>
    <property type="evidence" value="ECO:0007669"/>
    <property type="project" value="TreeGrafter"/>
</dbReference>
<evidence type="ECO:0000256" key="13">
    <source>
        <dbReference type="HAMAP-Rule" id="MF_01398"/>
    </source>
</evidence>
<dbReference type="Proteomes" id="UP000004949">
    <property type="component" value="Unassembled WGS sequence"/>
</dbReference>
<feature type="coiled-coil region" evidence="15">
    <location>
        <begin position="36"/>
        <end position="106"/>
    </location>
</feature>
<comment type="function">
    <text evidence="10 13">F(1)F(0) ATP synthase produces ATP from ADP in the presence of a proton or sodium gradient. F-type ATPases consist of two structural domains, F(1) containing the extramembraneous catalytic core and F(0) containing the membrane proton channel, linked together by a central stalk and a peripheral stalk. During catalysis, ATP synthesis in the catalytic domain of F(1) is coupled via a rotary mechanism of the central stalk subunits to proton translocation.</text>
</comment>
<dbReference type="Pfam" id="PF00430">
    <property type="entry name" value="ATP-synt_B"/>
    <property type="match status" value="1"/>
</dbReference>
<dbReference type="GO" id="GO:0045259">
    <property type="term" value="C:proton-transporting ATP synthase complex"/>
    <property type="evidence" value="ECO:0007669"/>
    <property type="project" value="UniProtKB-KW"/>
</dbReference>
<evidence type="ECO:0000256" key="10">
    <source>
        <dbReference type="ARBA" id="ARBA00025198"/>
    </source>
</evidence>
<dbReference type="PATRIC" id="fig|1088869.3.peg.2000"/>
<keyword evidence="15" id="KW-0175">Coiled coil</keyword>
<gene>
    <name evidence="13" type="primary">atpF</name>
    <name evidence="16" type="ORF">GMO_20050</name>
</gene>
<evidence type="ECO:0000313" key="16">
    <source>
        <dbReference type="EMBL" id="EHH67785.1"/>
    </source>
</evidence>
<evidence type="ECO:0000256" key="7">
    <source>
        <dbReference type="ARBA" id="ARBA00023065"/>
    </source>
</evidence>
<organism evidence="16 17">
    <name type="scientific">Gluconobacter morbifer G707</name>
    <dbReference type="NCBI Taxonomy" id="1088869"/>
    <lineage>
        <taxon>Bacteria</taxon>
        <taxon>Pseudomonadati</taxon>
        <taxon>Pseudomonadota</taxon>
        <taxon>Alphaproteobacteria</taxon>
        <taxon>Acetobacterales</taxon>
        <taxon>Acetobacteraceae</taxon>
        <taxon>Gluconobacter</taxon>
    </lineage>
</organism>
<dbReference type="STRING" id="1088869.GMO_20050"/>
<evidence type="ECO:0000256" key="14">
    <source>
        <dbReference type="RuleBase" id="RU003848"/>
    </source>
</evidence>
<evidence type="ECO:0000256" key="4">
    <source>
        <dbReference type="ARBA" id="ARBA00022692"/>
    </source>
</evidence>
<comment type="function">
    <text evidence="11">Component of the F(0) channel, it forms part of the peripheral stalk, linking F(1) to F(0). The b'-subunit is a diverged and duplicated form of b found in plants and photosynthetic bacteria.</text>
</comment>
<dbReference type="GO" id="GO:0012505">
    <property type="term" value="C:endomembrane system"/>
    <property type="evidence" value="ECO:0007669"/>
    <property type="project" value="UniProtKB-SubCell"/>
</dbReference>
<comment type="caution">
    <text evidence="16">The sequence shown here is derived from an EMBL/GenBank/DDBJ whole genome shotgun (WGS) entry which is preliminary data.</text>
</comment>
<dbReference type="GO" id="GO:0005886">
    <property type="term" value="C:plasma membrane"/>
    <property type="evidence" value="ECO:0007669"/>
    <property type="project" value="UniProtKB-SubCell"/>
</dbReference>
<evidence type="ECO:0000313" key="17">
    <source>
        <dbReference type="Proteomes" id="UP000004949"/>
    </source>
</evidence>
<dbReference type="RefSeq" id="WP_008852152.1">
    <property type="nucleotide sequence ID" value="NZ_AGQV01000006.1"/>
</dbReference>
<dbReference type="CDD" id="cd06503">
    <property type="entry name" value="ATP-synt_Fo_b"/>
    <property type="match status" value="1"/>
</dbReference>
<keyword evidence="5 13" id="KW-0375">Hydrogen ion transport</keyword>
<accession>G6XKI9</accession>
<keyword evidence="4 13" id="KW-0812">Transmembrane</keyword>
<keyword evidence="8 13" id="KW-0472">Membrane</keyword>
<evidence type="ECO:0000256" key="6">
    <source>
        <dbReference type="ARBA" id="ARBA00022989"/>
    </source>
</evidence>
<dbReference type="GO" id="GO:0046933">
    <property type="term" value="F:proton-transporting ATP synthase activity, rotational mechanism"/>
    <property type="evidence" value="ECO:0007669"/>
    <property type="project" value="UniProtKB-UniRule"/>
</dbReference>
<dbReference type="InterPro" id="IPR002146">
    <property type="entry name" value="ATP_synth_b/b'su_bac/chlpt"/>
</dbReference>
<evidence type="ECO:0000256" key="8">
    <source>
        <dbReference type="ARBA" id="ARBA00023136"/>
    </source>
</evidence>
<keyword evidence="2 13" id="KW-0813">Transport</keyword>
<dbReference type="PANTHER" id="PTHR33445">
    <property type="entry name" value="ATP SYNTHASE SUBUNIT B', CHLOROPLASTIC"/>
    <property type="match status" value="1"/>
</dbReference>